<dbReference type="InParanoid" id="A0A1V9X227"/>
<keyword evidence="10" id="KW-0539">Nucleus</keyword>
<dbReference type="InterPro" id="IPR013087">
    <property type="entry name" value="Znf_C2H2_type"/>
</dbReference>
<evidence type="ECO:0000256" key="9">
    <source>
        <dbReference type="ARBA" id="ARBA00023163"/>
    </source>
</evidence>
<evidence type="ECO:0000256" key="4">
    <source>
        <dbReference type="ARBA" id="ARBA00022737"/>
    </source>
</evidence>
<dbReference type="PANTHER" id="PTHR24393">
    <property type="entry name" value="ZINC FINGER PROTEIN"/>
    <property type="match status" value="1"/>
</dbReference>
<evidence type="ECO:0000256" key="1">
    <source>
        <dbReference type="ARBA" id="ARBA00004123"/>
    </source>
</evidence>
<evidence type="ECO:0000313" key="15">
    <source>
        <dbReference type="EMBL" id="OQR67453.1"/>
    </source>
</evidence>
<dbReference type="SUPFAM" id="SSF57667">
    <property type="entry name" value="beta-beta-alpha zinc fingers"/>
    <property type="match status" value="2"/>
</dbReference>
<dbReference type="SMART" id="SM00355">
    <property type="entry name" value="ZnF_C2H2"/>
    <property type="match status" value="3"/>
</dbReference>
<comment type="caution">
    <text evidence="15">The sequence shown here is derived from an EMBL/GenBank/DDBJ whole genome shotgun (WGS) entry which is preliminary data.</text>
</comment>
<dbReference type="GO" id="GO:0001228">
    <property type="term" value="F:DNA-binding transcription activator activity, RNA polymerase II-specific"/>
    <property type="evidence" value="ECO:0007669"/>
    <property type="project" value="TreeGrafter"/>
</dbReference>
<gene>
    <name evidence="15" type="ORF">BIW11_13520</name>
</gene>
<comment type="subcellular location">
    <subcellularLocation>
        <location evidence="1">Nucleus</location>
    </subcellularLocation>
</comment>
<evidence type="ECO:0000259" key="14">
    <source>
        <dbReference type="PROSITE" id="PS50157"/>
    </source>
</evidence>
<sequence>MINNDRNAYHYQPADLPIDKMLITPSIAESHRPRYQCSWCSYRAKQPGHLREHERTHTGERPFKCRFCPTTSKTASNIKVHERVHTNSKPYRCSECGICYRQSQSLREHQLRYHAHQLPEKPQQNQPIFRLESTQELAIKTPMAARSRRQPHRSMSALKGVQAREPDCSTSPEAAG</sequence>
<proteinExistence type="inferred from homology"/>
<feature type="domain" description="C2H2-type" evidence="14">
    <location>
        <begin position="63"/>
        <end position="90"/>
    </location>
</feature>
<keyword evidence="6" id="KW-0862">Zinc</keyword>
<dbReference type="Pfam" id="PF00096">
    <property type="entry name" value="zf-C2H2"/>
    <property type="match status" value="3"/>
</dbReference>
<dbReference type="InterPro" id="IPR036236">
    <property type="entry name" value="Znf_C2H2_sf"/>
</dbReference>
<dbReference type="PROSITE" id="PS50157">
    <property type="entry name" value="ZINC_FINGER_C2H2_2"/>
    <property type="match status" value="3"/>
</dbReference>
<dbReference type="FunFam" id="3.30.160.60:FF:000446">
    <property type="entry name" value="Zinc finger protein"/>
    <property type="match status" value="1"/>
</dbReference>
<dbReference type="PANTHER" id="PTHR24393:SF15">
    <property type="entry name" value="IP01243P-RELATED"/>
    <property type="match status" value="1"/>
</dbReference>
<dbReference type="FunFam" id="3.30.160.60:FF:000145">
    <property type="entry name" value="Zinc finger protein 574"/>
    <property type="match status" value="1"/>
</dbReference>
<keyword evidence="5 12" id="KW-0863">Zinc-finger</keyword>
<evidence type="ECO:0000256" key="2">
    <source>
        <dbReference type="ARBA" id="ARBA00006991"/>
    </source>
</evidence>
<dbReference type="Proteomes" id="UP000192247">
    <property type="component" value="Unassembled WGS sequence"/>
</dbReference>
<accession>A0A1V9X227</accession>
<dbReference type="EMBL" id="MNPL01028805">
    <property type="protein sequence ID" value="OQR67453.1"/>
    <property type="molecule type" value="Genomic_DNA"/>
</dbReference>
<keyword evidence="4" id="KW-0677">Repeat</keyword>
<evidence type="ECO:0000256" key="5">
    <source>
        <dbReference type="ARBA" id="ARBA00022771"/>
    </source>
</evidence>
<evidence type="ECO:0000256" key="10">
    <source>
        <dbReference type="ARBA" id="ARBA00023242"/>
    </source>
</evidence>
<dbReference type="Gene3D" id="3.30.160.60">
    <property type="entry name" value="Classic Zinc Finger"/>
    <property type="match status" value="3"/>
</dbReference>
<evidence type="ECO:0000256" key="8">
    <source>
        <dbReference type="ARBA" id="ARBA00023125"/>
    </source>
</evidence>
<name>A0A1V9X227_9ACAR</name>
<evidence type="ECO:0000256" key="11">
    <source>
        <dbReference type="ARBA" id="ARBA00068876"/>
    </source>
</evidence>
<dbReference type="GO" id="GO:0008270">
    <property type="term" value="F:zinc ion binding"/>
    <property type="evidence" value="ECO:0007669"/>
    <property type="project" value="UniProtKB-KW"/>
</dbReference>
<keyword evidence="3" id="KW-0479">Metal-binding</keyword>
<dbReference type="GO" id="GO:0005634">
    <property type="term" value="C:nucleus"/>
    <property type="evidence" value="ECO:0007669"/>
    <property type="project" value="UniProtKB-SubCell"/>
</dbReference>
<evidence type="ECO:0000256" key="3">
    <source>
        <dbReference type="ARBA" id="ARBA00022723"/>
    </source>
</evidence>
<feature type="non-terminal residue" evidence="15">
    <location>
        <position position="176"/>
    </location>
</feature>
<feature type="domain" description="C2H2-type" evidence="14">
    <location>
        <begin position="35"/>
        <end position="62"/>
    </location>
</feature>
<dbReference type="FunFam" id="3.30.160.60:FF:000100">
    <property type="entry name" value="Zinc finger 45-like"/>
    <property type="match status" value="1"/>
</dbReference>
<feature type="region of interest" description="Disordered" evidence="13">
    <location>
        <begin position="141"/>
        <end position="176"/>
    </location>
</feature>
<dbReference type="STRING" id="418985.A0A1V9X227"/>
<dbReference type="GO" id="GO:0000978">
    <property type="term" value="F:RNA polymerase II cis-regulatory region sequence-specific DNA binding"/>
    <property type="evidence" value="ECO:0007669"/>
    <property type="project" value="TreeGrafter"/>
</dbReference>
<organism evidence="15 16">
    <name type="scientific">Tropilaelaps mercedesae</name>
    <dbReference type="NCBI Taxonomy" id="418985"/>
    <lineage>
        <taxon>Eukaryota</taxon>
        <taxon>Metazoa</taxon>
        <taxon>Ecdysozoa</taxon>
        <taxon>Arthropoda</taxon>
        <taxon>Chelicerata</taxon>
        <taxon>Arachnida</taxon>
        <taxon>Acari</taxon>
        <taxon>Parasitiformes</taxon>
        <taxon>Mesostigmata</taxon>
        <taxon>Gamasina</taxon>
        <taxon>Dermanyssoidea</taxon>
        <taxon>Laelapidae</taxon>
        <taxon>Tropilaelaps</taxon>
    </lineage>
</organism>
<keyword evidence="16" id="KW-1185">Reference proteome</keyword>
<evidence type="ECO:0000256" key="7">
    <source>
        <dbReference type="ARBA" id="ARBA00023015"/>
    </source>
</evidence>
<evidence type="ECO:0000313" key="16">
    <source>
        <dbReference type="Proteomes" id="UP000192247"/>
    </source>
</evidence>
<keyword evidence="9" id="KW-0804">Transcription</keyword>
<keyword evidence="7" id="KW-0805">Transcription regulation</keyword>
<feature type="domain" description="C2H2-type" evidence="14">
    <location>
        <begin position="91"/>
        <end position="119"/>
    </location>
</feature>
<evidence type="ECO:0000256" key="12">
    <source>
        <dbReference type="PROSITE-ProRule" id="PRU00042"/>
    </source>
</evidence>
<dbReference type="OrthoDB" id="3437960at2759"/>
<evidence type="ECO:0000256" key="13">
    <source>
        <dbReference type="SAM" id="MobiDB-lite"/>
    </source>
</evidence>
<protein>
    <recommendedName>
        <fullName evidence="11">Zinc finger protein 865</fullName>
    </recommendedName>
</protein>
<dbReference type="AlphaFoldDB" id="A0A1V9X227"/>
<evidence type="ECO:0000256" key="6">
    <source>
        <dbReference type="ARBA" id="ARBA00022833"/>
    </source>
</evidence>
<comment type="similarity">
    <text evidence="2">Belongs to the krueppel C2H2-type zinc-finger protein family.</text>
</comment>
<dbReference type="PROSITE" id="PS00028">
    <property type="entry name" value="ZINC_FINGER_C2H2_1"/>
    <property type="match status" value="1"/>
</dbReference>
<keyword evidence="8" id="KW-0238">DNA-binding</keyword>
<reference evidence="15 16" key="1">
    <citation type="journal article" date="2017" name="Gigascience">
        <title>Draft genome of the honey bee ectoparasitic mite, Tropilaelaps mercedesae, is shaped by the parasitic life history.</title>
        <authorList>
            <person name="Dong X."/>
            <person name="Armstrong S.D."/>
            <person name="Xia D."/>
            <person name="Makepeace B.L."/>
            <person name="Darby A.C."/>
            <person name="Kadowaki T."/>
        </authorList>
    </citation>
    <scope>NUCLEOTIDE SEQUENCE [LARGE SCALE GENOMIC DNA]</scope>
    <source>
        <strain evidence="15">Wuxi-XJTLU</strain>
    </source>
</reference>